<reference evidence="1" key="1">
    <citation type="submission" date="2023-04" db="EMBL/GenBank/DDBJ databases">
        <title>Draft Genome sequencing of Naganishia species isolated from polar environments using Oxford Nanopore Technology.</title>
        <authorList>
            <person name="Leo P."/>
            <person name="Venkateswaran K."/>
        </authorList>
    </citation>
    <scope>NUCLEOTIDE SEQUENCE</scope>
    <source>
        <strain evidence="1">MNA-CCFEE 5262</strain>
    </source>
</reference>
<protein>
    <submittedName>
        <fullName evidence="1">Uncharacterized protein</fullName>
    </submittedName>
</protein>
<keyword evidence="2" id="KW-1185">Reference proteome</keyword>
<dbReference type="EMBL" id="JASBWS010000072">
    <property type="protein sequence ID" value="KAJ9100923.1"/>
    <property type="molecule type" value="Genomic_DNA"/>
</dbReference>
<dbReference type="Proteomes" id="UP001230649">
    <property type="component" value="Unassembled WGS sequence"/>
</dbReference>
<gene>
    <name evidence="1" type="ORF">QFC20_005339</name>
</gene>
<comment type="caution">
    <text evidence="1">The sequence shown here is derived from an EMBL/GenBank/DDBJ whole genome shotgun (WGS) entry which is preliminary data.</text>
</comment>
<organism evidence="1 2">
    <name type="scientific">Naganishia adeliensis</name>
    <dbReference type="NCBI Taxonomy" id="92952"/>
    <lineage>
        <taxon>Eukaryota</taxon>
        <taxon>Fungi</taxon>
        <taxon>Dikarya</taxon>
        <taxon>Basidiomycota</taxon>
        <taxon>Agaricomycotina</taxon>
        <taxon>Tremellomycetes</taxon>
        <taxon>Filobasidiales</taxon>
        <taxon>Filobasidiaceae</taxon>
        <taxon>Naganishia</taxon>
    </lineage>
</organism>
<evidence type="ECO:0000313" key="1">
    <source>
        <dbReference type="EMBL" id="KAJ9100923.1"/>
    </source>
</evidence>
<evidence type="ECO:0000313" key="2">
    <source>
        <dbReference type="Proteomes" id="UP001230649"/>
    </source>
</evidence>
<name>A0ACC2VPB1_9TREE</name>
<sequence>MSGPDPTRQRGADETAAAPSNPSTASLNPSPRSLSQRPSPLSNSSSTAMDATPNLDGSESQSMSANITVSHVPNTDATSPMTSPLPTLPAATSQSASATNGSTSASASQSSHPAPFGPPRPPASQPSPQRPNPGHTHPGIAEGVIHGILEGIFGPMANIQATATGSSNQGGPLQWRDEAFRPFYDSITNPDRNGQTANPDRNSQTAGNNAPLGTMFSMFGSPPSMPMPMANSGTGSSNAAERHATAGSGPTQQQNPSSATPSGSSSGNRPQGPPHPPFPSEFTMTFDISPMDIPGFANFGNSAPNTNAAGGENRAGPRGGPGPGASFAPISANSAAAAGTPSDQNRSQQPQPLAFIIGPNGTWMQPNIGANNQAGGNGAPNPDANGNPTGGENAGQPAQLLQIFSRLFPNGLQPGVNMPGTMNFAFGLPSFMQTRLPPDPERAEELLRGLKDPGMDSMMRLDRVVRADNNGAADNGGEGDADGWKCAVCMEGLEDEFEAHTQQESASEDADQVEVQQDGSDQTERVSRNLSISSDLDMHDVEMVLNGEARENPRNTTSLKVFPCHHVFHSDCLRPWLAQKTTCPTCRFDIDPHSVTLRRPVMPQGRNNPLRPRARNAATSNVRATPYSSRPISPPVRNGEAENGVSSAHQSPPSVPAAPTAGDNASSSNTPAFTQTDAPRSPFAFPRPERDAQQQSNITSGHVDRPPPAAQSQQSGDARDGNAGQGQNGFAPMDQESGANVVLGDMQEAVRMLQELTCQKWSRKQSGPSQASHDSAPGTAAGNAAHRSDHAASAQQHDQNSNNNNANEHHGPQHDGRANRNQPRTIAIFEIALPDMSADMMPDTFQGSNDNGPQAFGPGAFQSFMIPFPNMAGGQHANVSNGSNATGGDDVNSMEVSEDARPPTTSASERAANVSPGENIRLASGDANATSSGSTAQAEGRNPVPPHPGARTMHRWLSDPDRRQAPFLNFPILPPMNQRPDGEAPPIERRRGDEPWNLPKVKESFTEWITSREKALHWRCDDPVCLYAPPEHPYTELTEEQWQEWKPTDQKLIKINSYKQHRFMDEEYTGPRPVCQHDFHPDCLKVSCLSSNWWYREPGREETTVRCPKCRMQGWIVEQGGEVQHGDVASTPTTTSV</sequence>
<accession>A0ACC2VPB1</accession>
<proteinExistence type="predicted"/>